<dbReference type="EMBL" id="MN739920">
    <property type="protein sequence ID" value="QHT77636.1"/>
    <property type="molecule type" value="Genomic_DNA"/>
</dbReference>
<organism evidence="1">
    <name type="scientific">viral metagenome</name>
    <dbReference type="NCBI Taxonomy" id="1070528"/>
    <lineage>
        <taxon>unclassified sequences</taxon>
        <taxon>metagenomes</taxon>
        <taxon>organismal metagenomes</taxon>
    </lineage>
</organism>
<sequence>MNINQDYLIAGSVQGVQYGQNERVDELNNRIAERHFPDMALEPNYSCRPVPTKYSHFPIINRRTPVREPLNQYVDHNVYNNFNPSGSRSNAKGFQQNVDVETILRNQTFALQHGGDQGVYIPTSNSDLYNVSVVSRPSEQPFPLLFERPQFANRPHPNVMANNIGKDNFFNHTRTQLRNNLA</sequence>
<accession>A0A6C0HBQ3</accession>
<proteinExistence type="predicted"/>
<name>A0A6C0HBQ3_9ZZZZ</name>
<reference evidence="1" key="1">
    <citation type="journal article" date="2020" name="Nature">
        <title>Giant virus diversity and host interactions through global metagenomics.</title>
        <authorList>
            <person name="Schulz F."/>
            <person name="Roux S."/>
            <person name="Paez-Espino D."/>
            <person name="Jungbluth S."/>
            <person name="Walsh D.A."/>
            <person name="Denef V.J."/>
            <person name="McMahon K.D."/>
            <person name="Konstantinidis K.T."/>
            <person name="Eloe-Fadrosh E.A."/>
            <person name="Kyrpides N.C."/>
            <person name="Woyke T."/>
        </authorList>
    </citation>
    <scope>NUCLEOTIDE SEQUENCE</scope>
    <source>
        <strain evidence="1">GVMAG-M-3300023179-90</strain>
    </source>
</reference>
<dbReference type="AlphaFoldDB" id="A0A6C0HBQ3"/>
<evidence type="ECO:0000313" key="1">
    <source>
        <dbReference type="EMBL" id="QHT77636.1"/>
    </source>
</evidence>
<protein>
    <submittedName>
        <fullName evidence="1">Uncharacterized protein</fullName>
    </submittedName>
</protein>